<dbReference type="STRING" id="1462526.BN990_03857"/>
<dbReference type="Proteomes" id="UP000028875">
    <property type="component" value="Unassembled WGS sequence"/>
</dbReference>
<dbReference type="AlphaFoldDB" id="A0A024QG81"/>
<keyword evidence="2" id="KW-1185">Reference proteome</keyword>
<comment type="caution">
    <text evidence="1">The sequence shown here is derived from an EMBL/GenBank/DDBJ whole genome shotgun (WGS) entry which is preliminary data.</text>
</comment>
<organism evidence="1 2">
    <name type="scientific">Virgibacillus massiliensis</name>
    <dbReference type="NCBI Taxonomy" id="1462526"/>
    <lineage>
        <taxon>Bacteria</taxon>
        <taxon>Bacillati</taxon>
        <taxon>Bacillota</taxon>
        <taxon>Bacilli</taxon>
        <taxon>Bacillales</taxon>
        <taxon>Bacillaceae</taxon>
        <taxon>Virgibacillus</taxon>
    </lineage>
</organism>
<dbReference type="EMBL" id="CCDP010000003">
    <property type="protein sequence ID" value="CDQ41484.1"/>
    <property type="molecule type" value="Genomic_DNA"/>
</dbReference>
<evidence type="ECO:0000313" key="1">
    <source>
        <dbReference type="EMBL" id="CDQ41484.1"/>
    </source>
</evidence>
<accession>A0A024QG81</accession>
<proteinExistence type="predicted"/>
<dbReference type="eggNOG" id="ENOG5030CA5">
    <property type="taxonomic scope" value="Bacteria"/>
</dbReference>
<evidence type="ECO:0000313" key="2">
    <source>
        <dbReference type="Proteomes" id="UP000028875"/>
    </source>
</evidence>
<reference evidence="2" key="2">
    <citation type="submission" date="2014-05" db="EMBL/GenBank/DDBJ databases">
        <title>Draft genome sequence of Virgibacillus massiliensis Vm-5.</title>
        <authorList>
            <person name="Khelaifia S."/>
            <person name="Croce O."/>
            <person name="Lagier J.C."/>
            <person name="Raoult D."/>
        </authorList>
    </citation>
    <scope>NUCLEOTIDE SEQUENCE [LARGE SCALE GENOMIC DNA]</scope>
    <source>
        <strain evidence="2">Vm-5</strain>
    </source>
</reference>
<dbReference type="RefSeq" id="WP_158295254.1">
    <property type="nucleotide sequence ID" value="NZ_BNER01000005.1"/>
</dbReference>
<dbReference type="OrthoDB" id="2973619at2"/>
<reference evidence="1 2" key="1">
    <citation type="submission" date="2014-03" db="EMBL/GenBank/DDBJ databases">
        <authorList>
            <person name="Urmite Genomes U."/>
        </authorList>
    </citation>
    <scope>NUCLEOTIDE SEQUENCE [LARGE SCALE GENOMIC DNA]</scope>
    <source>
        <strain evidence="1 2">Vm-5</strain>
    </source>
</reference>
<gene>
    <name evidence="1" type="ORF">BN990_03857</name>
</gene>
<sequence>MCKTCNNTGGLSIDNGYYLEFRPCPDSHCDFVRDDSDLERLKARLEQSMRESA</sequence>
<name>A0A024QG81_9BACI</name>
<protein>
    <submittedName>
        <fullName evidence="1">Uncharacterized protein</fullName>
    </submittedName>
</protein>